<dbReference type="SUPFAM" id="SSF53850">
    <property type="entry name" value="Periplasmic binding protein-like II"/>
    <property type="match status" value="1"/>
</dbReference>
<sequence length="299" mass="33027">MLDMTQVRSFVVLASELNFSRAARRLNITQPPLSRQIKLLEQELDVTLLERTSRRVVLTPAGMVFLVEAQKLIEQGNAATTAARRAARGSAGSVRIAFVGAATYSFLPKFISAARTTTPQIELELVQMETAEQLQSINASRIDLGLSRPLIGSHYLESVCVAREPMMLAIPRAHPLAANRRPALSMLDGEPFIMFSAQARYLHEKLAGLLAEARITPRIVQQMTHSQAILSLVSAGIGLAIVPGETRTACFDSVVFRPIDLREECIAELHAIWRPDNRNRLLQDIREVAVRNLGGMRAN</sequence>
<gene>
    <name evidence="9" type="primary">alsR</name>
    <name evidence="9" type="ORF">NGAL_HAMBI1189_41420</name>
</gene>
<evidence type="ECO:0000256" key="5">
    <source>
        <dbReference type="ARBA" id="ARBA00054626"/>
    </source>
</evidence>
<dbReference type="RefSeq" id="WP_046637011.1">
    <property type="nucleotide sequence ID" value="NZ_CCRK01000011.1"/>
</dbReference>
<dbReference type="GO" id="GO:0003700">
    <property type="term" value="F:DNA-binding transcription factor activity"/>
    <property type="evidence" value="ECO:0007669"/>
    <property type="project" value="InterPro"/>
</dbReference>
<keyword evidence="2" id="KW-0805">Transcription regulation</keyword>
<evidence type="ECO:0000313" key="10">
    <source>
        <dbReference type="Proteomes" id="UP000039660"/>
    </source>
</evidence>
<evidence type="ECO:0000256" key="7">
    <source>
        <dbReference type="ARBA" id="ARBA00083243"/>
    </source>
</evidence>
<dbReference type="FunFam" id="1.10.10.10:FF:000001">
    <property type="entry name" value="LysR family transcriptional regulator"/>
    <property type="match status" value="1"/>
</dbReference>
<dbReference type="SUPFAM" id="SSF46785">
    <property type="entry name" value="Winged helix' DNA-binding domain"/>
    <property type="match status" value="1"/>
</dbReference>
<keyword evidence="3" id="KW-0238">DNA-binding</keyword>
<dbReference type="GO" id="GO:0003677">
    <property type="term" value="F:DNA binding"/>
    <property type="evidence" value="ECO:0007669"/>
    <property type="project" value="UniProtKB-KW"/>
</dbReference>
<dbReference type="Pfam" id="PF00126">
    <property type="entry name" value="HTH_1"/>
    <property type="match status" value="1"/>
</dbReference>
<dbReference type="InterPro" id="IPR005119">
    <property type="entry name" value="LysR_subst-bd"/>
</dbReference>
<dbReference type="EMBL" id="CCRK01000011">
    <property type="protein sequence ID" value="CDZ51785.1"/>
    <property type="molecule type" value="Genomic_DNA"/>
</dbReference>
<evidence type="ECO:0000256" key="1">
    <source>
        <dbReference type="ARBA" id="ARBA00009437"/>
    </source>
</evidence>
<dbReference type="PANTHER" id="PTHR30346:SF0">
    <property type="entry name" value="HCA OPERON TRANSCRIPTIONAL ACTIVATOR HCAR"/>
    <property type="match status" value="1"/>
</dbReference>
<accession>A0A0T7GX07</accession>
<evidence type="ECO:0000259" key="8">
    <source>
        <dbReference type="PROSITE" id="PS50931"/>
    </source>
</evidence>
<evidence type="ECO:0000256" key="6">
    <source>
        <dbReference type="ARBA" id="ARBA00067332"/>
    </source>
</evidence>
<keyword evidence="4" id="KW-0804">Transcription</keyword>
<evidence type="ECO:0000256" key="4">
    <source>
        <dbReference type="ARBA" id="ARBA00023163"/>
    </source>
</evidence>
<proteinExistence type="inferred from homology"/>
<evidence type="ECO:0000313" key="9">
    <source>
        <dbReference type="EMBL" id="CDZ51785.1"/>
    </source>
</evidence>
<comment type="function">
    <text evidence="5">Transcriptional regulator of the ttuABCDE tartrate utilization operon.</text>
</comment>
<dbReference type="InterPro" id="IPR036388">
    <property type="entry name" value="WH-like_DNA-bd_sf"/>
</dbReference>
<dbReference type="PROSITE" id="PS50931">
    <property type="entry name" value="HTH_LYSR"/>
    <property type="match status" value="1"/>
</dbReference>
<dbReference type="InterPro" id="IPR036390">
    <property type="entry name" value="WH_DNA-bd_sf"/>
</dbReference>
<comment type="similarity">
    <text evidence="1">Belongs to the LysR transcriptional regulatory family.</text>
</comment>
<organism evidence="9 10">
    <name type="scientific">Neorhizobium galegae bv. officinalis</name>
    <dbReference type="NCBI Taxonomy" id="323656"/>
    <lineage>
        <taxon>Bacteria</taxon>
        <taxon>Pseudomonadati</taxon>
        <taxon>Pseudomonadota</taxon>
        <taxon>Alphaproteobacteria</taxon>
        <taxon>Hyphomicrobiales</taxon>
        <taxon>Rhizobiaceae</taxon>
        <taxon>Rhizobium/Agrobacterium group</taxon>
        <taxon>Neorhizobium</taxon>
    </lineage>
</organism>
<dbReference type="Pfam" id="PF03466">
    <property type="entry name" value="LysR_substrate"/>
    <property type="match status" value="1"/>
</dbReference>
<dbReference type="AlphaFoldDB" id="A0A0T7GX07"/>
<dbReference type="PRINTS" id="PR00039">
    <property type="entry name" value="HTHLYSR"/>
</dbReference>
<protein>
    <recommendedName>
        <fullName evidence="6">HTH-type transcriptional regulator TtuA</fullName>
    </recommendedName>
    <alternativeName>
        <fullName evidence="7">Tartrate utilization transcriptional regulator</fullName>
    </alternativeName>
</protein>
<name>A0A0T7GX07_NEOGA</name>
<dbReference type="InterPro" id="IPR000847">
    <property type="entry name" value="LysR_HTH_N"/>
</dbReference>
<dbReference type="Gene3D" id="1.10.10.10">
    <property type="entry name" value="Winged helix-like DNA-binding domain superfamily/Winged helix DNA-binding domain"/>
    <property type="match status" value="1"/>
</dbReference>
<dbReference type="Proteomes" id="UP000039660">
    <property type="component" value="Unassembled WGS sequence"/>
</dbReference>
<dbReference type="Gene3D" id="3.40.190.10">
    <property type="entry name" value="Periplasmic binding protein-like II"/>
    <property type="match status" value="2"/>
</dbReference>
<feature type="domain" description="HTH lysR-type" evidence="8">
    <location>
        <begin position="2"/>
        <end position="59"/>
    </location>
</feature>
<reference evidence="9 10" key="1">
    <citation type="submission" date="2014-08" db="EMBL/GenBank/DDBJ databases">
        <authorList>
            <person name="Chen Y.-H."/>
        </authorList>
    </citation>
    <scope>NUCLEOTIDE SEQUENCE [LARGE SCALE GENOMIC DNA]</scope>
</reference>
<evidence type="ECO:0000256" key="3">
    <source>
        <dbReference type="ARBA" id="ARBA00023125"/>
    </source>
</evidence>
<dbReference type="GO" id="GO:0032993">
    <property type="term" value="C:protein-DNA complex"/>
    <property type="evidence" value="ECO:0007669"/>
    <property type="project" value="TreeGrafter"/>
</dbReference>
<dbReference type="PANTHER" id="PTHR30346">
    <property type="entry name" value="TRANSCRIPTIONAL DUAL REGULATOR HCAR-RELATED"/>
    <property type="match status" value="1"/>
</dbReference>
<evidence type="ECO:0000256" key="2">
    <source>
        <dbReference type="ARBA" id="ARBA00023015"/>
    </source>
</evidence>